<dbReference type="Proteomes" id="UP000183371">
    <property type="component" value="Unassembled WGS sequence"/>
</dbReference>
<sequence length="938" mass="108055">MDVSKSKAGFKNFLKSADLYWGRTSAEKKVDAGYIICDLFHHDPRLAMRGLTISKAIQQKWGCGIKCLVGTTDLWRDVVLVEYDLQSAQEMARSFHVNECIDVLSNSRTGNFRLTNEQRQMISDLRAGRVQDVEKLFFVDGFNIGHHISTTYQRLHKTPSLSYKHYVEDKFLSLVRETFDLYNSYYDLVASGKVKCFVTSHTDYNIWGILADLCIQNDIPVFHYHSTTDVKIFSYFPESFDVEKTFRENYAINSGRYFKENIAPYMDYWKDGIERVLYSNKMDFSRPSWWLNGRIRLSSTNEKAYLRKVGLDYFNWDDSKPVYVLFLHSLTDALYNNFEIYHGYKEWVEETLKIAQSMPHVNWVIRNHPASPAYDSTDQFEIWAEQYQSHNIAFSRAREFDKSMLWSICDLAITVRGSISNELPSYGFPIIQAGHSEMSHCGFSRVALTKEHYREMLEAGPFVVTEEEVKLARLWMYTYRNLTHVKSPIIPTYSLGKTDTLFYISRMNMSVYQVEDDDVFRHVATMIERRDPALYRYDLLDEAKAAKNRDLERYVVSHPLSTQYCEPMRQTNLDLTVSCTSKASDASFELEAVSSFFDGFSRAHEWGRWTTKKHASAMFILGEEITSDLELAIVAKAMVFSSEKAGVILPGAEHARILHLPIDVCVNGRKLQTIHFHGDHEGDKFRTYRMIVPKEILENERCIFVSFKIPIEGRTLKSMGDPRQDTRELGLGLQGFSISKVNALPDHKVIGEDVLFDSAVGMNQVQGFAEPSRNRRWTDSLTPSACVFYKDLSRDNGDKLLKITSSSTYLFPPAKGEERVRDWSRKLVALGDGMYRKIIKKKKRKRNVTALPSYMDVDVFVENQKIGSLSYNYQDDANNTVTKMLPIPSNIKFDTNFADIKFRLSSSGNSAIFPSSKHKVDDLRIAISSICIDRDHIV</sequence>
<proteinExistence type="predicted"/>
<dbReference type="RefSeq" id="WP_054785055.1">
    <property type="nucleotide sequence ID" value="NZ_FPBD01000006.1"/>
</dbReference>
<reference evidence="2" key="1">
    <citation type="submission" date="2016-10" db="EMBL/GenBank/DDBJ databases">
        <authorList>
            <person name="Varghese N."/>
            <person name="Submissions S."/>
        </authorList>
    </citation>
    <scope>NUCLEOTIDE SEQUENCE [LARGE SCALE GENOMIC DNA]</scope>
    <source>
        <strain evidence="2">DSM 17465</strain>
    </source>
</reference>
<evidence type="ECO:0000313" key="2">
    <source>
        <dbReference type="Proteomes" id="UP000183371"/>
    </source>
</evidence>
<dbReference type="AlphaFoldDB" id="A0A1I7CTX4"/>
<keyword evidence="2" id="KW-1185">Reference proteome</keyword>
<accession>A0A1I7CTX4</accession>
<name>A0A1I7CTX4_9HYPH</name>
<evidence type="ECO:0000313" key="1">
    <source>
        <dbReference type="EMBL" id="SFU02872.1"/>
    </source>
</evidence>
<organism evidence="1 2">
    <name type="scientific">Pseudovibrio denitrificans</name>
    <dbReference type="NCBI Taxonomy" id="258256"/>
    <lineage>
        <taxon>Bacteria</taxon>
        <taxon>Pseudomonadati</taxon>
        <taxon>Pseudomonadota</taxon>
        <taxon>Alphaproteobacteria</taxon>
        <taxon>Hyphomicrobiales</taxon>
        <taxon>Stappiaceae</taxon>
        <taxon>Pseudovibrio</taxon>
    </lineage>
</organism>
<dbReference type="SUPFAM" id="SSF53756">
    <property type="entry name" value="UDP-Glycosyltransferase/glycogen phosphorylase"/>
    <property type="match status" value="1"/>
</dbReference>
<dbReference type="EMBL" id="FPBD01000006">
    <property type="protein sequence ID" value="SFU02872.1"/>
    <property type="molecule type" value="Genomic_DNA"/>
</dbReference>
<gene>
    <name evidence="1" type="ORF">SAMN05444141_106427</name>
</gene>
<protein>
    <recommendedName>
        <fullName evidence="3">Capsule polysaccharide biosynthesis protein</fullName>
    </recommendedName>
</protein>
<evidence type="ECO:0008006" key="3">
    <source>
        <dbReference type="Google" id="ProtNLM"/>
    </source>
</evidence>